<comment type="caution">
    <text evidence="1">The sequence shown here is derived from an EMBL/GenBank/DDBJ whole genome shotgun (WGS) entry which is preliminary data.</text>
</comment>
<gene>
    <name evidence="1" type="ORF">ABT39_MTgene2622</name>
</gene>
<evidence type="ECO:0000313" key="1">
    <source>
        <dbReference type="EMBL" id="KUM45520.1"/>
    </source>
</evidence>
<name>A0A101LUD0_PICGL</name>
<protein>
    <submittedName>
        <fullName evidence="1">Uncharacterized protein</fullName>
    </submittedName>
</protein>
<dbReference type="AlphaFoldDB" id="A0A101LUD0"/>
<proteinExistence type="predicted"/>
<keyword evidence="1" id="KW-0496">Mitochondrion</keyword>
<reference evidence="1" key="1">
    <citation type="journal article" date="2015" name="Genome Biol. Evol.">
        <title>Organellar Genomes of White Spruce (Picea glauca): Assembly and Annotation.</title>
        <authorList>
            <person name="Jackman S.D."/>
            <person name="Warren R.L."/>
            <person name="Gibb E.A."/>
            <person name="Vandervalk B.P."/>
            <person name="Mohamadi H."/>
            <person name="Chu J."/>
            <person name="Raymond A."/>
            <person name="Pleasance S."/>
            <person name="Coope R."/>
            <person name="Wildung M.R."/>
            <person name="Ritland C.E."/>
            <person name="Bousquet J."/>
            <person name="Jones S.J."/>
            <person name="Bohlmann J."/>
            <person name="Birol I."/>
        </authorList>
    </citation>
    <scope>NUCLEOTIDE SEQUENCE [LARGE SCALE GENOMIC DNA]</scope>
    <source>
        <tissue evidence="1">Flushing bud</tissue>
    </source>
</reference>
<geneLocation type="mitochondrion" evidence="1"/>
<accession>A0A101LUD0</accession>
<sequence length="58" mass="6353">MLFCFLKLLRSPSLVSRKSPSDIAGVPVLKGSPVPQNLSFDREVFLSFPPFQSKSSGL</sequence>
<organism evidence="1">
    <name type="scientific">Picea glauca</name>
    <name type="common">White spruce</name>
    <name type="synonym">Pinus glauca</name>
    <dbReference type="NCBI Taxonomy" id="3330"/>
    <lineage>
        <taxon>Eukaryota</taxon>
        <taxon>Viridiplantae</taxon>
        <taxon>Streptophyta</taxon>
        <taxon>Embryophyta</taxon>
        <taxon>Tracheophyta</taxon>
        <taxon>Spermatophyta</taxon>
        <taxon>Pinopsida</taxon>
        <taxon>Pinidae</taxon>
        <taxon>Conifers I</taxon>
        <taxon>Pinales</taxon>
        <taxon>Pinaceae</taxon>
        <taxon>Picea</taxon>
    </lineage>
</organism>
<dbReference type="EMBL" id="LKAM01000018">
    <property type="protein sequence ID" value="KUM45520.1"/>
    <property type="molecule type" value="Genomic_DNA"/>
</dbReference>